<dbReference type="Proteomes" id="UP000306575">
    <property type="component" value="Unassembled WGS sequence"/>
</dbReference>
<evidence type="ECO:0000313" key="3">
    <source>
        <dbReference type="Proteomes" id="UP000306575"/>
    </source>
</evidence>
<evidence type="ECO:0000259" key="1">
    <source>
        <dbReference type="Pfam" id="PF05099"/>
    </source>
</evidence>
<name>A0A4U7N6G8_9RHOB</name>
<reference evidence="2 3" key="1">
    <citation type="submission" date="2019-04" db="EMBL/GenBank/DDBJ databases">
        <title>Genome sequence of Pelagicola litoralis CL-ES2.</title>
        <authorList>
            <person name="Cao J."/>
        </authorList>
    </citation>
    <scope>NUCLEOTIDE SEQUENCE [LARGE SCALE GENOMIC DNA]</scope>
    <source>
        <strain evidence="2 3">CL-ES2</strain>
    </source>
</reference>
<dbReference type="RefSeq" id="WP_138015652.1">
    <property type="nucleotide sequence ID" value="NZ_SULI01000005.1"/>
</dbReference>
<dbReference type="Gene3D" id="1.10.3680.10">
    <property type="entry name" value="TerB-like"/>
    <property type="match status" value="1"/>
</dbReference>
<dbReference type="OrthoDB" id="5402150at2"/>
<gene>
    <name evidence="2" type="ORF">FAP39_06125</name>
</gene>
<dbReference type="EMBL" id="SULI01000005">
    <property type="protein sequence ID" value="TKZ21450.1"/>
    <property type="molecule type" value="Genomic_DNA"/>
</dbReference>
<keyword evidence="3" id="KW-1185">Reference proteome</keyword>
<sequence>MFGDFFKRLTSSGPDTLGDDDARLALSALLVRIARADGDFSQDEATQIDRVLAQRYALSPFEATALRTQAQGVEAEAPDTVRFTRAIKDAVPHDDRLSVVEALWQVVLADGVRDAQEDSIVRLAANLLGINDRDSALARQRVHARL</sequence>
<comment type="caution">
    <text evidence="2">The sequence shown here is derived from an EMBL/GenBank/DDBJ whole genome shotgun (WGS) entry which is preliminary data.</text>
</comment>
<dbReference type="Pfam" id="PF05099">
    <property type="entry name" value="TerB"/>
    <property type="match status" value="1"/>
</dbReference>
<dbReference type="SUPFAM" id="SSF158682">
    <property type="entry name" value="TerB-like"/>
    <property type="match status" value="1"/>
</dbReference>
<feature type="domain" description="Co-chaperone DjlA N-terminal" evidence="1">
    <location>
        <begin position="23"/>
        <end position="140"/>
    </location>
</feature>
<dbReference type="InterPro" id="IPR029024">
    <property type="entry name" value="TerB-like"/>
</dbReference>
<protein>
    <submittedName>
        <fullName evidence="2">TerB family tellurite resistance protein</fullName>
    </submittedName>
</protein>
<accession>A0A4U7N6G8</accession>
<dbReference type="CDD" id="cd07313">
    <property type="entry name" value="terB_like_2"/>
    <property type="match status" value="1"/>
</dbReference>
<dbReference type="AlphaFoldDB" id="A0A4U7N6G8"/>
<dbReference type="InterPro" id="IPR007791">
    <property type="entry name" value="DjlA_N"/>
</dbReference>
<evidence type="ECO:0000313" key="2">
    <source>
        <dbReference type="EMBL" id="TKZ21450.1"/>
    </source>
</evidence>
<organism evidence="2 3">
    <name type="scientific">Shimia litoralis</name>
    <dbReference type="NCBI Taxonomy" id="420403"/>
    <lineage>
        <taxon>Bacteria</taxon>
        <taxon>Pseudomonadati</taxon>
        <taxon>Pseudomonadota</taxon>
        <taxon>Alphaproteobacteria</taxon>
        <taxon>Rhodobacterales</taxon>
        <taxon>Roseobacteraceae</taxon>
    </lineage>
</organism>
<proteinExistence type="predicted"/>